<reference evidence="1" key="1">
    <citation type="journal article" date="2017" name="Nature">
        <title>The sunflower genome provides insights into oil metabolism, flowering and Asterid evolution.</title>
        <authorList>
            <person name="Badouin H."/>
            <person name="Gouzy J."/>
            <person name="Grassa C.J."/>
            <person name="Murat F."/>
            <person name="Staton S.E."/>
            <person name="Cottret L."/>
            <person name="Lelandais-Briere C."/>
            <person name="Owens G.L."/>
            <person name="Carrere S."/>
            <person name="Mayjonade B."/>
            <person name="Legrand L."/>
            <person name="Gill N."/>
            <person name="Kane N.C."/>
            <person name="Bowers J.E."/>
            <person name="Hubner S."/>
            <person name="Bellec A."/>
            <person name="Berard A."/>
            <person name="Berges H."/>
            <person name="Blanchet N."/>
            <person name="Boniface M.C."/>
            <person name="Brunel D."/>
            <person name="Catrice O."/>
            <person name="Chaidir N."/>
            <person name="Claudel C."/>
            <person name="Donnadieu C."/>
            <person name="Faraut T."/>
            <person name="Fievet G."/>
            <person name="Helmstetter N."/>
            <person name="King M."/>
            <person name="Knapp S.J."/>
            <person name="Lai Z."/>
            <person name="Le Paslier M.C."/>
            <person name="Lippi Y."/>
            <person name="Lorenzon L."/>
            <person name="Mandel J.R."/>
            <person name="Marage G."/>
            <person name="Marchand G."/>
            <person name="Marquand E."/>
            <person name="Bret-Mestries E."/>
            <person name="Morien E."/>
            <person name="Nambeesan S."/>
            <person name="Nguyen T."/>
            <person name="Pegot-Espagnet P."/>
            <person name="Pouilly N."/>
            <person name="Raftis F."/>
            <person name="Sallet E."/>
            <person name="Schiex T."/>
            <person name="Thomas J."/>
            <person name="Vandecasteele C."/>
            <person name="Vares D."/>
            <person name="Vear F."/>
            <person name="Vautrin S."/>
            <person name="Crespi M."/>
            <person name="Mangin B."/>
            <person name="Burke J.M."/>
            <person name="Salse J."/>
            <person name="Munos S."/>
            <person name="Vincourt P."/>
            <person name="Rieseberg L.H."/>
            <person name="Langlade N.B."/>
        </authorList>
    </citation>
    <scope>NUCLEOTIDE SEQUENCE</scope>
    <source>
        <tissue evidence="1">Leaves</tissue>
    </source>
</reference>
<reference evidence="1" key="2">
    <citation type="submission" date="2020-06" db="EMBL/GenBank/DDBJ databases">
        <title>Helianthus annuus Genome sequencing and assembly Release 2.</title>
        <authorList>
            <person name="Gouzy J."/>
            <person name="Langlade N."/>
            <person name="Munos S."/>
        </authorList>
    </citation>
    <scope>NUCLEOTIDE SEQUENCE</scope>
    <source>
        <tissue evidence="1">Leaves</tissue>
    </source>
</reference>
<gene>
    <name evidence="1" type="ORF">HanXRQr2_Chr14g0622411</name>
</gene>
<organism evidence="1 2">
    <name type="scientific">Helianthus annuus</name>
    <name type="common">Common sunflower</name>
    <dbReference type="NCBI Taxonomy" id="4232"/>
    <lineage>
        <taxon>Eukaryota</taxon>
        <taxon>Viridiplantae</taxon>
        <taxon>Streptophyta</taxon>
        <taxon>Embryophyta</taxon>
        <taxon>Tracheophyta</taxon>
        <taxon>Spermatophyta</taxon>
        <taxon>Magnoliopsida</taxon>
        <taxon>eudicotyledons</taxon>
        <taxon>Gunneridae</taxon>
        <taxon>Pentapetalae</taxon>
        <taxon>asterids</taxon>
        <taxon>campanulids</taxon>
        <taxon>Asterales</taxon>
        <taxon>Asteraceae</taxon>
        <taxon>Asteroideae</taxon>
        <taxon>Heliantheae alliance</taxon>
        <taxon>Heliantheae</taxon>
        <taxon>Helianthus</taxon>
    </lineage>
</organism>
<accession>A0A9K3H4S1</accession>
<evidence type="ECO:0008006" key="3">
    <source>
        <dbReference type="Google" id="ProtNLM"/>
    </source>
</evidence>
<sequence length="83" mass="8931">MPSSDISGCDNTDLFSKCANLKNLTLIGCNMKGFKVLSICLPLLSNLKLNQSACGGVEVIKIDATQLKNLNITDFQIPKTLSL</sequence>
<proteinExistence type="predicted"/>
<evidence type="ECO:0000313" key="1">
    <source>
        <dbReference type="EMBL" id="KAF5767275.1"/>
    </source>
</evidence>
<keyword evidence="2" id="KW-1185">Reference proteome</keyword>
<dbReference type="AlphaFoldDB" id="A0A9K3H4S1"/>
<evidence type="ECO:0000313" key="2">
    <source>
        <dbReference type="Proteomes" id="UP000215914"/>
    </source>
</evidence>
<name>A0A9K3H4S1_HELAN</name>
<dbReference type="Proteomes" id="UP000215914">
    <property type="component" value="Unassembled WGS sequence"/>
</dbReference>
<dbReference type="EMBL" id="MNCJ02000329">
    <property type="protein sequence ID" value="KAF5767275.1"/>
    <property type="molecule type" value="Genomic_DNA"/>
</dbReference>
<dbReference type="Gramene" id="mRNA:HanXRQr2_Chr14g0622411">
    <property type="protein sequence ID" value="CDS:HanXRQr2_Chr14g0622411.1"/>
    <property type="gene ID" value="HanXRQr2_Chr14g0622411"/>
</dbReference>
<protein>
    <recommendedName>
        <fullName evidence="3">Leucine-rich repeat domain, L domain-like protein</fullName>
    </recommendedName>
</protein>
<comment type="caution">
    <text evidence="1">The sequence shown here is derived from an EMBL/GenBank/DDBJ whole genome shotgun (WGS) entry which is preliminary data.</text>
</comment>